<dbReference type="Gene3D" id="3.60.15.10">
    <property type="entry name" value="Ribonuclease Z/Hydroxyacylglutathione hydrolase-like"/>
    <property type="match status" value="1"/>
</dbReference>
<dbReference type="InterPro" id="IPR036866">
    <property type="entry name" value="RibonucZ/Hydroxyglut_hydro"/>
</dbReference>
<accession>A0ABS9J2K3</accession>
<dbReference type="SUPFAM" id="SSF56281">
    <property type="entry name" value="Metallo-hydrolase/oxidoreductase"/>
    <property type="match status" value="1"/>
</dbReference>
<proteinExistence type="predicted"/>
<dbReference type="InterPro" id="IPR001279">
    <property type="entry name" value="Metallo-B-lactamas"/>
</dbReference>
<feature type="domain" description="Metallo-beta-lactamase" evidence="1">
    <location>
        <begin position="16"/>
        <end position="122"/>
    </location>
</feature>
<protein>
    <submittedName>
        <fullName evidence="2">MBL fold metallo-hydrolase</fullName>
    </submittedName>
</protein>
<gene>
    <name evidence="2" type="ORF">JM658_07480</name>
</gene>
<comment type="caution">
    <text evidence="2">The sequence shown here is derived from an EMBL/GenBank/DDBJ whole genome shotgun (WGS) entry which is preliminary data.</text>
</comment>
<dbReference type="Pfam" id="PF00753">
    <property type="entry name" value="Lactamase_B"/>
    <property type="match status" value="1"/>
</dbReference>
<dbReference type="Proteomes" id="UP000829517">
    <property type="component" value="Unassembled WGS sequence"/>
</dbReference>
<name>A0ABS9J2K3_9FLAO</name>
<dbReference type="InterPro" id="IPR052159">
    <property type="entry name" value="Competence_DNA_uptake"/>
</dbReference>
<dbReference type="RefSeq" id="WP_236958633.1">
    <property type="nucleotide sequence ID" value="NZ_JAETXX010000003.1"/>
</dbReference>
<evidence type="ECO:0000313" key="3">
    <source>
        <dbReference type="Proteomes" id="UP000829517"/>
    </source>
</evidence>
<dbReference type="PANTHER" id="PTHR30619">
    <property type="entry name" value="DNA INTERNALIZATION/COMPETENCE PROTEIN COMEC/REC2"/>
    <property type="match status" value="1"/>
</dbReference>
<reference evidence="2 3" key="1">
    <citation type="submission" date="2021-01" db="EMBL/GenBank/DDBJ databases">
        <title>Genome sequencing of Joostella atrarenae M1-2 (= KCTC 23194).</title>
        <authorList>
            <person name="Zakaria M.R."/>
            <person name="Lam M.Q."/>
            <person name="Chong C.S."/>
        </authorList>
    </citation>
    <scope>NUCLEOTIDE SEQUENCE [LARGE SCALE GENOMIC DNA]</scope>
    <source>
        <strain evidence="2 3">M1-2</strain>
    </source>
</reference>
<evidence type="ECO:0000259" key="1">
    <source>
        <dbReference type="Pfam" id="PF00753"/>
    </source>
</evidence>
<evidence type="ECO:0000313" key="2">
    <source>
        <dbReference type="EMBL" id="MCF8714671.1"/>
    </source>
</evidence>
<keyword evidence="3" id="KW-1185">Reference proteome</keyword>
<dbReference type="PANTHER" id="PTHR30619:SF1">
    <property type="entry name" value="RECOMBINATION PROTEIN 2"/>
    <property type="match status" value="1"/>
</dbReference>
<organism evidence="2 3">
    <name type="scientific">Joostella atrarenae</name>
    <dbReference type="NCBI Taxonomy" id="679257"/>
    <lineage>
        <taxon>Bacteria</taxon>
        <taxon>Pseudomonadati</taxon>
        <taxon>Bacteroidota</taxon>
        <taxon>Flavobacteriia</taxon>
        <taxon>Flavobacteriales</taxon>
        <taxon>Flavobacteriaceae</taxon>
        <taxon>Joostella</taxon>
    </lineage>
</organism>
<dbReference type="EMBL" id="JAETXX010000003">
    <property type="protein sequence ID" value="MCF8714671.1"/>
    <property type="molecule type" value="Genomic_DNA"/>
</dbReference>
<sequence length="356" mass="40714">MLINQTELTILPAYNGDSILIKTFDKNKEEFIILIDGGTAETFEYSLKKKLNEISKINLLVLTHIDSDHIGGLIRFFKNSLIDKIEIDEIWINQPDTKFNQTSNEKAQISVGQAENLKVLFKKKKPNSKIREITIADNVINIKGLEFTILSPTVEIKDKLYEVYEKEKSLLKQENLEVNISSSIANYSKSLKELSEIDFKPHSSFNSDIYNSSSIAFILNCPDVNLLFLADSRAEIITKRLKQLGHGIENPLEVDYVKISHHGSLNNTSQDLLSLIKSSNYLISTNGGTSNHKHPSRETIARIVYKANRDHKLLNIYTNYKITDIKNRIGEFVNENDLEEGNWNIEYKNTYTKNDK</sequence>